<dbReference type="InterPro" id="IPR009057">
    <property type="entry name" value="Homeodomain-like_sf"/>
</dbReference>
<dbReference type="Proteomes" id="UP000639396">
    <property type="component" value="Unassembled WGS sequence"/>
</dbReference>
<keyword evidence="6" id="KW-1185">Reference proteome</keyword>
<reference evidence="5" key="1">
    <citation type="submission" date="2020-09" db="EMBL/GenBank/DDBJ databases">
        <title>A novel bacterium of genus Paenibacillus, isolated from South China Sea.</title>
        <authorList>
            <person name="Huang H."/>
            <person name="Mo K."/>
            <person name="Hu Y."/>
        </authorList>
    </citation>
    <scope>NUCLEOTIDE SEQUENCE</scope>
    <source>
        <strain evidence="5">IB182363</strain>
    </source>
</reference>
<dbReference type="InterPro" id="IPR018062">
    <property type="entry name" value="HTH_AraC-typ_CS"/>
</dbReference>
<dbReference type="SUPFAM" id="SSF51215">
    <property type="entry name" value="Regulatory protein AraC"/>
    <property type="match status" value="1"/>
</dbReference>
<evidence type="ECO:0000256" key="2">
    <source>
        <dbReference type="ARBA" id="ARBA00023125"/>
    </source>
</evidence>
<dbReference type="SMART" id="SM00342">
    <property type="entry name" value="HTH_ARAC"/>
    <property type="match status" value="1"/>
</dbReference>
<accession>A0A927H0C6</accession>
<dbReference type="GO" id="GO:0003700">
    <property type="term" value="F:DNA-binding transcription factor activity"/>
    <property type="evidence" value="ECO:0007669"/>
    <property type="project" value="InterPro"/>
</dbReference>
<dbReference type="InterPro" id="IPR018060">
    <property type="entry name" value="HTH_AraC"/>
</dbReference>
<evidence type="ECO:0000256" key="1">
    <source>
        <dbReference type="ARBA" id="ARBA00023015"/>
    </source>
</evidence>
<evidence type="ECO:0000313" key="5">
    <source>
        <dbReference type="EMBL" id="MBD2863555.1"/>
    </source>
</evidence>
<dbReference type="Pfam" id="PF12833">
    <property type="entry name" value="HTH_18"/>
    <property type="match status" value="1"/>
</dbReference>
<organism evidence="5 6">
    <name type="scientific">Paenibacillus oceani</name>
    <dbReference type="NCBI Taxonomy" id="2772510"/>
    <lineage>
        <taxon>Bacteria</taxon>
        <taxon>Bacillati</taxon>
        <taxon>Bacillota</taxon>
        <taxon>Bacilli</taxon>
        <taxon>Bacillales</taxon>
        <taxon>Paenibacillaceae</taxon>
        <taxon>Paenibacillus</taxon>
    </lineage>
</organism>
<dbReference type="InterPro" id="IPR037923">
    <property type="entry name" value="HTH-like"/>
</dbReference>
<feature type="domain" description="HTH araC/xylS-type" evidence="4">
    <location>
        <begin position="162"/>
        <end position="260"/>
    </location>
</feature>
<proteinExistence type="predicted"/>
<evidence type="ECO:0000259" key="4">
    <source>
        <dbReference type="PROSITE" id="PS01124"/>
    </source>
</evidence>
<name>A0A927H0C6_9BACL</name>
<dbReference type="AlphaFoldDB" id="A0A927H0C6"/>
<gene>
    <name evidence="5" type="ORF">IDH45_16295</name>
</gene>
<dbReference type="SUPFAM" id="SSF46689">
    <property type="entry name" value="Homeodomain-like"/>
    <property type="match status" value="2"/>
</dbReference>
<dbReference type="EMBL" id="JACXJA010000020">
    <property type="protein sequence ID" value="MBD2863555.1"/>
    <property type="molecule type" value="Genomic_DNA"/>
</dbReference>
<dbReference type="PANTHER" id="PTHR43280:SF2">
    <property type="entry name" value="HTH-TYPE TRANSCRIPTIONAL REGULATOR EXSA"/>
    <property type="match status" value="1"/>
</dbReference>
<protein>
    <submittedName>
        <fullName evidence="5">Helix-turn-helix transcriptional regulator</fullName>
    </submittedName>
</protein>
<comment type="caution">
    <text evidence="5">The sequence shown here is derived from an EMBL/GenBank/DDBJ whole genome shotgun (WGS) entry which is preliminary data.</text>
</comment>
<dbReference type="GO" id="GO:0043565">
    <property type="term" value="F:sequence-specific DNA binding"/>
    <property type="evidence" value="ECO:0007669"/>
    <property type="project" value="InterPro"/>
</dbReference>
<evidence type="ECO:0000313" key="6">
    <source>
        <dbReference type="Proteomes" id="UP000639396"/>
    </source>
</evidence>
<dbReference type="PROSITE" id="PS01124">
    <property type="entry name" value="HTH_ARAC_FAMILY_2"/>
    <property type="match status" value="1"/>
</dbReference>
<evidence type="ECO:0000256" key="3">
    <source>
        <dbReference type="ARBA" id="ARBA00023163"/>
    </source>
</evidence>
<keyword evidence="1" id="KW-0805">Transcription regulation</keyword>
<dbReference type="RefSeq" id="WP_190929181.1">
    <property type="nucleotide sequence ID" value="NZ_JACXJA010000020.1"/>
</dbReference>
<dbReference type="Gene3D" id="1.10.10.60">
    <property type="entry name" value="Homeodomain-like"/>
    <property type="match status" value="2"/>
</dbReference>
<dbReference type="PROSITE" id="PS00041">
    <property type="entry name" value="HTH_ARAC_FAMILY_1"/>
    <property type="match status" value="1"/>
</dbReference>
<keyword evidence="2" id="KW-0238">DNA-binding</keyword>
<sequence>MEQSFQVELVRWYFSLTKRPFLMPEDMYEHWVILAADEGSFHYRIGDEAGMAKFGDILLCPPNIKLYRKSDKPLSFLFAEFSWRNAAGQPMEPGPQLPYGKISFHRINRYSSTFDCVREMSNKETRDNFAYRQHLVTDMLFLYAAERQDEQSLRYTKDPAIRTAALYIQNHAYEPISLKELADHACLSQSQFSRRFQAAVGQSPIAYLTALRMKRARSLLIETEQTLEKIAIQCGYQNGFYLSRVFTAAYGISPSEFRKSYRI</sequence>
<dbReference type="PANTHER" id="PTHR43280">
    <property type="entry name" value="ARAC-FAMILY TRANSCRIPTIONAL REGULATOR"/>
    <property type="match status" value="1"/>
</dbReference>
<keyword evidence="3" id="KW-0804">Transcription</keyword>